<evidence type="ECO:0000256" key="8">
    <source>
        <dbReference type="ARBA" id="ARBA00023242"/>
    </source>
</evidence>
<dbReference type="EMBL" id="JAKCXM010000371">
    <property type="protein sequence ID" value="KAJ0394975.1"/>
    <property type="molecule type" value="Genomic_DNA"/>
</dbReference>
<dbReference type="Proteomes" id="UP001209570">
    <property type="component" value="Unassembled WGS sequence"/>
</dbReference>
<gene>
    <name evidence="10" type="ORF">P43SY_010131</name>
</gene>
<evidence type="ECO:0000256" key="7">
    <source>
        <dbReference type="ARBA" id="ARBA00022694"/>
    </source>
</evidence>
<dbReference type="InterPro" id="IPR003758">
    <property type="entry name" value="LpxK"/>
</dbReference>
<dbReference type="GO" id="GO:0008023">
    <property type="term" value="C:transcription elongation factor complex"/>
    <property type="evidence" value="ECO:0007669"/>
    <property type="project" value="TreeGrafter"/>
</dbReference>
<dbReference type="GO" id="GO:0009245">
    <property type="term" value="P:lipid A biosynthetic process"/>
    <property type="evidence" value="ECO:0007669"/>
    <property type="project" value="InterPro"/>
</dbReference>
<comment type="caution">
    <text evidence="10">The sequence shown here is derived from an EMBL/GenBank/DDBJ whole genome shotgun (WGS) entry which is preliminary data.</text>
</comment>
<dbReference type="GO" id="GO:0002098">
    <property type="term" value="P:tRNA wobble uridine modification"/>
    <property type="evidence" value="ECO:0007669"/>
    <property type="project" value="InterPro"/>
</dbReference>
<dbReference type="Pfam" id="PF02606">
    <property type="entry name" value="LpxK"/>
    <property type="match status" value="1"/>
</dbReference>
<feature type="compositionally biased region" description="Polar residues" evidence="9">
    <location>
        <begin position="775"/>
        <end position="785"/>
    </location>
</feature>
<keyword evidence="8" id="KW-0539">Nucleus</keyword>
<dbReference type="GO" id="GO:0005524">
    <property type="term" value="F:ATP binding"/>
    <property type="evidence" value="ECO:0007669"/>
    <property type="project" value="InterPro"/>
</dbReference>
<evidence type="ECO:0000256" key="5">
    <source>
        <dbReference type="ARBA" id="ARBA00020265"/>
    </source>
</evidence>
<accession>A0AAD5LVW4</accession>
<comment type="similarity">
    <text evidence="4">Belongs to the ELP4 family.</text>
</comment>
<dbReference type="GO" id="GO:0009029">
    <property type="term" value="F:lipid-A 4'-kinase activity"/>
    <property type="evidence" value="ECO:0007669"/>
    <property type="project" value="InterPro"/>
</dbReference>
<keyword evidence="7" id="KW-0819">tRNA processing</keyword>
<feature type="compositionally biased region" description="Low complexity" evidence="9">
    <location>
        <begin position="747"/>
        <end position="759"/>
    </location>
</feature>
<protein>
    <recommendedName>
        <fullName evidence="5">Elongator complex protein 4</fullName>
    </recommendedName>
</protein>
<feature type="compositionally biased region" description="Low complexity" evidence="9">
    <location>
        <begin position="724"/>
        <end position="733"/>
    </location>
</feature>
<dbReference type="InterPro" id="IPR008728">
    <property type="entry name" value="Elongator_complex_protein_4"/>
</dbReference>
<keyword evidence="11" id="KW-1185">Reference proteome</keyword>
<evidence type="ECO:0000256" key="1">
    <source>
        <dbReference type="ARBA" id="ARBA00004123"/>
    </source>
</evidence>
<reference evidence="10" key="1">
    <citation type="submission" date="2021-12" db="EMBL/GenBank/DDBJ databases">
        <title>Prjna785345.</title>
        <authorList>
            <person name="Rujirawat T."/>
            <person name="Krajaejun T."/>
        </authorList>
    </citation>
    <scope>NUCLEOTIDE SEQUENCE</scope>
    <source>
        <strain evidence="10">Pi057C3</strain>
    </source>
</reference>
<dbReference type="InterPro" id="IPR027417">
    <property type="entry name" value="P-loop_NTPase"/>
</dbReference>
<evidence type="ECO:0000256" key="3">
    <source>
        <dbReference type="ARBA" id="ARBA00005043"/>
    </source>
</evidence>
<evidence type="ECO:0000256" key="6">
    <source>
        <dbReference type="ARBA" id="ARBA00022490"/>
    </source>
</evidence>
<dbReference type="AlphaFoldDB" id="A0AAD5LVW4"/>
<dbReference type="GO" id="GO:0016020">
    <property type="term" value="C:membrane"/>
    <property type="evidence" value="ECO:0007669"/>
    <property type="project" value="GOC"/>
</dbReference>
<dbReference type="Pfam" id="PF05625">
    <property type="entry name" value="PAXNEB"/>
    <property type="match status" value="1"/>
</dbReference>
<name>A0AAD5LVW4_PYTIN</name>
<organism evidence="10 11">
    <name type="scientific">Pythium insidiosum</name>
    <name type="common">Pythiosis disease agent</name>
    <dbReference type="NCBI Taxonomy" id="114742"/>
    <lineage>
        <taxon>Eukaryota</taxon>
        <taxon>Sar</taxon>
        <taxon>Stramenopiles</taxon>
        <taxon>Oomycota</taxon>
        <taxon>Peronosporomycetes</taxon>
        <taxon>Pythiales</taxon>
        <taxon>Pythiaceae</taxon>
        <taxon>Pythium</taxon>
    </lineage>
</organism>
<sequence length="785" mass="85169">MTQLLRSLRRWRQRAHEAVVRHLRFPPPGVNPLDAPTRDHATAALLSRVYAGIIDRKRSRENAQRQRLLRARDAGAVPIISVGNYTFGATGKTPCVLFLADLVLRLDPARVPLLLTRGYGDDEWRMFSSRFPMCPIAVGADRVRLGQDAVLRHGDSLSCVLLEDGLQQWRLAKDLEIVMVDAIAPFGNGKLLPLGSLREVPADALARADIVVVHNANTIDDAAIAYLVEGIRRLTDPARNAIIATSEMQLTGLSGVGEDEESLVDRQAIDGKTALIFCGVGNPESVESVVRAMGCWRAVHLEPFADHHAFSHDDVHNVLDQAEALRNGSGGDVIIVTTEKDIARSFDVIRDVLQQRQLSIPFRVLRVGFQLTSQIEGVQAAAVGPYALPRRGRGTKPFLNGQTLVSSGLAQLDSILGGGLLVGTLALLDVPREDAGEASSLLVDDLHRYFVAEGVVAGHRAVVVSDDAEGFVRHQLPMELSLAQRQVKEQLAAVQLQPKARESDNSSELTIAWQYQKYLAPGNDSAAAAAQRFCHSFDLSRAMHPELLAANAPQCIDVSAISLENAVVSAAYERLLQEIERHVSSTDAATAPVVRVCVRDLGSPLLGDADADHMQALWTFVRRLRALVAASPVVCTLSGHFSAFPSDFGSSCRHLCDYVFDVKSFVGESDLLPAELAEFQGLLEIRRLARVHALACHSLEAAKFGIKRERRKLKIDKFHLPPEGSRSSGADSRASSKKHDGSGPTASSSRPKSSLVSSSLTKRGKTHGKGCGDGLTNSSFDPLDF</sequence>
<evidence type="ECO:0000256" key="2">
    <source>
        <dbReference type="ARBA" id="ARBA00004496"/>
    </source>
</evidence>
<comment type="pathway">
    <text evidence="3">tRNA modification; 5-methoxycarbonylmethyl-2-thiouridine-tRNA biosynthesis.</text>
</comment>
<dbReference type="PANTHER" id="PTHR12896:SF1">
    <property type="entry name" value="ELONGATOR COMPLEX PROTEIN 4"/>
    <property type="match status" value="1"/>
</dbReference>
<dbReference type="GO" id="GO:0033588">
    <property type="term" value="C:elongator holoenzyme complex"/>
    <property type="evidence" value="ECO:0007669"/>
    <property type="project" value="InterPro"/>
</dbReference>
<keyword evidence="6" id="KW-0963">Cytoplasm</keyword>
<proteinExistence type="inferred from homology"/>
<dbReference type="GO" id="GO:0005737">
    <property type="term" value="C:cytoplasm"/>
    <property type="evidence" value="ECO:0007669"/>
    <property type="project" value="UniProtKB-SubCell"/>
</dbReference>
<dbReference type="PANTHER" id="PTHR12896">
    <property type="entry name" value="PAX6 NEIGHBOR PROTEIN PAXNEB"/>
    <property type="match status" value="1"/>
</dbReference>
<dbReference type="CDD" id="cd19494">
    <property type="entry name" value="Elp4"/>
    <property type="match status" value="1"/>
</dbReference>
<evidence type="ECO:0000256" key="4">
    <source>
        <dbReference type="ARBA" id="ARBA00007573"/>
    </source>
</evidence>
<evidence type="ECO:0000256" key="9">
    <source>
        <dbReference type="SAM" id="MobiDB-lite"/>
    </source>
</evidence>
<dbReference type="HAMAP" id="MF_00409">
    <property type="entry name" value="LpxK"/>
    <property type="match status" value="1"/>
</dbReference>
<dbReference type="Gene3D" id="3.40.50.300">
    <property type="entry name" value="P-loop containing nucleotide triphosphate hydrolases"/>
    <property type="match status" value="1"/>
</dbReference>
<comment type="subcellular location">
    <subcellularLocation>
        <location evidence="2">Cytoplasm</location>
    </subcellularLocation>
    <subcellularLocation>
        <location evidence="1">Nucleus</location>
    </subcellularLocation>
</comment>
<evidence type="ECO:0000313" key="11">
    <source>
        <dbReference type="Proteomes" id="UP001209570"/>
    </source>
</evidence>
<feature type="region of interest" description="Disordered" evidence="9">
    <location>
        <begin position="717"/>
        <end position="785"/>
    </location>
</feature>
<evidence type="ECO:0000313" key="10">
    <source>
        <dbReference type="EMBL" id="KAJ0394975.1"/>
    </source>
</evidence>